<dbReference type="PANTHER" id="PTHR34820:SF4">
    <property type="entry name" value="INNER MEMBRANE PROTEIN YEBZ"/>
    <property type="match status" value="1"/>
</dbReference>
<dbReference type="InterPro" id="IPR032694">
    <property type="entry name" value="CopC/D"/>
</dbReference>
<dbReference type="Proteomes" id="UP001595699">
    <property type="component" value="Unassembled WGS sequence"/>
</dbReference>
<evidence type="ECO:0000256" key="6">
    <source>
        <dbReference type="SAM" id="Phobius"/>
    </source>
</evidence>
<dbReference type="InterPro" id="IPR014755">
    <property type="entry name" value="Cu-Rt/internalin_Ig-like"/>
</dbReference>
<feature type="domain" description="CopC" evidence="8">
    <location>
        <begin position="28"/>
        <end position="121"/>
    </location>
</feature>
<sequence length="202" mass="20583">MRVLQRIVVLIVAGLAMTMGATAPAWAHNELVSTTPEDKANVASAPTAVTLEFNDVVGKRFGFVSVTGPDGKQWNEGAFQVEGSTVTQPLRTLEPAGAYTVAWRVVSADGHPISGTFAFTLTAAGTTSAPPTTAPPTTAPTTEPPSTEPSAAASVGSSAPPSDGSASWPMMAGGLVLGAFVLVGLVVGIPALLRRRRESSVS</sequence>
<keyword evidence="4" id="KW-0186">Copper</keyword>
<evidence type="ECO:0000256" key="5">
    <source>
        <dbReference type="SAM" id="MobiDB-lite"/>
    </source>
</evidence>
<dbReference type="InterPro" id="IPR014756">
    <property type="entry name" value="Ig_E-set"/>
</dbReference>
<evidence type="ECO:0000256" key="2">
    <source>
        <dbReference type="ARBA" id="ARBA00022723"/>
    </source>
</evidence>
<dbReference type="InterPro" id="IPR007348">
    <property type="entry name" value="CopC_dom"/>
</dbReference>
<gene>
    <name evidence="9" type="ORF">ACFOUW_32015</name>
</gene>
<comment type="subcellular location">
    <subcellularLocation>
        <location evidence="1">Cell envelope</location>
    </subcellularLocation>
</comment>
<feature type="signal peptide" evidence="7">
    <location>
        <begin position="1"/>
        <end position="27"/>
    </location>
</feature>
<dbReference type="SUPFAM" id="SSF81296">
    <property type="entry name" value="E set domains"/>
    <property type="match status" value="1"/>
</dbReference>
<feature type="chain" id="PRO_5045730768" evidence="7">
    <location>
        <begin position="28"/>
        <end position="202"/>
    </location>
</feature>
<feature type="region of interest" description="Disordered" evidence="5">
    <location>
        <begin position="126"/>
        <end position="165"/>
    </location>
</feature>
<evidence type="ECO:0000313" key="10">
    <source>
        <dbReference type="Proteomes" id="UP001595699"/>
    </source>
</evidence>
<evidence type="ECO:0000259" key="8">
    <source>
        <dbReference type="Pfam" id="PF04234"/>
    </source>
</evidence>
<dbReference type="RefSeq" id="WP_205119530.1">
    <property type="nucleotide sequence ID" value="NZ_JAFBCM010000001.1"/>
</dbReference>
<accession>A0ABV7YKC6</accession>
<evidence type="ECO:0000256" key="7">
    <source>
        <dbReference type="SAM" id="SignalP"/>
    </source>
</evidence>
<keyword evidence="6" id="KW-0812">Transmembrane</keyword>
<protein>
    <submittedName>
        <fullName evidence="9">Copper resistance protein CopC</fullName>
    </submittedName>
</protein>
<keyword evidence="6" id="KW-1133">Transmembrane helix</keyword>
<keyword evidence="3 7" id="KW-0732">Signal</keyword>
<dbReference type="Gene3D" id="2.60.40.1220">
    <property type="match status" value="1"/>
</dbReference>
<evidence type="ECO:0000256" key="3">
    <source>
        <dbReference type="ARBA" id="ARBA00022729"/>
    </source>
</evidence>
<evidence type="ECO:0000313" key="9">
    <source>
        <dbReference type="EMBL" id="MFC3765497.1"/>
    </source>
</evidence>
<name>A0ABV7YKC6_9ACTN</name>
<dbReference type="PANTHER" id="PTHR34820">
    <property type="entry name" value="INNER MEMBRANE PROTEIN YEBZ"/>
    <property type="match status" value="1"/>
</dbReference>
<keyword evidence="2" id="KW-0479">Metal-binding</keyword>
<proteinExistence type="predicted"/>
<dbReference type="Pfam" id="PF04234">
    <property type="entry name" value="CopC"/>
    <property type="match status" value="1"/>
</dbReference>
<feature type="compositionally biased region" description="Low complexity" evidence="5">
    <location>
        <begin position="148"/>
        <end position="165"/>
    </location>
</feature>
<evidence type="ECO:0000256" key="1">
    <source>
        <dbReference type="ARBA" id="ARBA00004196"/>
    </source>
</evidence>
<feature type="transmembrane region" description="Helical" evidence="6">
    <location>
        <begin position="168"/>
        <end position="193"/>
    </location>
</feature>
<evidence type="ECO:0000256" key="4">
    <source>
        <dbReference type="ARBA" id="ARBA00023008"/>
    </source>
</evidence>
<comment type="caution">
    <text evidence="9">The sequence shown here is derived from an EMBL/GenBank/DDBJ whole genome shotgun (WGS) entry which is preliminary data.</text>
</comment>
<keyword evidence="6" id="KW-0472">Membrane</keyword>
<dbReference type="EMBL" id="JBHRZH010000039">
    <property type="protein sequence ID" value="MFC3765497.1"/>
    <property type="molecule type" value="Genomic_DNA"/>
</dbReference>
<feature type="compositionally biased region" description="Pro residues" evidence="5">
    <location>
        <begin position="132"/>
        <end position="147"/>
    </location>
</feature>
<reference evidence="10" key="1">
    <citation type="journal article" date="2019" name="Int. J. Syst. Evol. Microbiol.">
        <title>The Global Catalogue of Microorganisms (GCM) 10K type strain sequencing project: providing services to taxonomists for standard genome sequencing and annotation.</title>
        <authorList>
            <consortium name="The Broad Institute Genomics Platform"/>
            <consortium name="The Broad Institute Genome Sequencing Center for Infectious Disease"/>
            <person name="Wu L."/>
            <person name="Ma J."/>
        </authorList>
    </citation>
    <scope>NUCLEOTIDE SEQUENCE [LARGE SCALE GENOMIC DNA]</scope>
    <source>
        <strain evidence="10">CGMCC 4.7241</strain>
    </source>
</reference>
<keyword evidence="10" id="KW-1185">Reference proteome</keyword>
<organism evidence="9 10">
    <name type="scientific">Tenggerimyces flavus</name>
    <dbReference type="NCBI Taxonomy" id="1708749"/>
    <lineage>
        <taxon>Bacteria</taxon>
        <taxon>Bacillati</taxon>
        <taxon>Actinomycetota</taxon>
        <taxon>Actinomycetes</taxon>
        <taxon>Propionibacteriales</taxon>
        <taxon>Nocardioidaceae</taxon>
        <taxon>Tenggerimyces</taxon>
    </lineage>
</organism>